<dbReference type="InterPro" id="IPR006995">
    <property type="entry name" value="ATP_synth_F0_jsu"/>
</dbReference>
<evidence type="ECO:0000313" key="1">
    <source>
        <dbReference type="EMBL" id="KAJ5703487.1"/>
    </source>
</evidence>
<dbReference type="GO" id="GO:0015986">
    <property type="term" value="P:proton motive force-driven ATP synthesis"/>
    <property type="evidence" value="ECO:0007669"/>
    <property type="project" value="InterPro"/>
</dbReference>
<dbReference type="Proteomes" id="UP001215712">
    <property type="component" value="Unassembled WGS sequence"/>
</dbReference>
<comment type="caution">
    <text evidence="1">The sequence shown here is derived from an EMBL/GenBank/DDBJ whole genome shotgun (WGS) entry which is preliminary data.</text>
</comment>
<dbReference type="Pfam" id="PF04911">
    <property type="entry name" value="ATP-synt_J"/>
    <property type="match status" value="1"/>
</dbReference>
<evidence type="ECO:0000313" key="2">
    <source>
        <dbReference type="Proteomes" id="UP001215712"/>
    </source>
</evidence>
<protein>
    <submittedName>
        <fullName evidence="1">Uncharacterized protein</fullName>
    </submittedName>
</protein>
<dbReference type="EMBL" id="JAQJAN010000023">
    <property type="protein sequence ID" value="KAJ5703487.1"/>
    <property type="molecule type" value="Genomic_DNA"/>
</dbReference>
<gene>
    <name evidence="1" type="ORF">N7493_011876</name>
</gene>
<name>A0AAD6HAL1_9EURO</name>
<sequence length="106" mass="11670">MKILDRDLRDGIIGSDKSPFQVSLSSTASTLCRTFSPTVSYPAQIRLDPTLDTVTSIPWFQERHGHSPIPAQQSHSGNQQLTLDLIAAEFKNDPRNPNAKSGKADH</sequence>
<reference evidence="1" key="1">
    <citation type="journal article" date="2023" name="IMA Fungus">
        <title>Comparative genomic study of the Penicillium genus elucidates a diverse pangenome and 15 lateral gene transfer events.</title>
        <authorList>
            <person name="Petersen C."/>
            <person name="Sorensen T."/>
            <person name="Nielsen M.R."/>
            <person name="Sondergaard T.E."/>
            <person name="Sorensen J.L."/>
            <person name="Fitzpatrick D.A."/>
            <person name="Frisvad J.C."/>
            <person name="Nielsen K.L."/>
        </authorList>
    </citation>
    <scope>NUCLEOTIDE SEQUENCE</scope>
    <source>
        <strain evidence="1">IBT 17514</strain>
    </source>
</reference>
<organism evidence="1 2">
    <name type="scientific">Penicillium malachiteum</name>
    <dbReference type="NCBI Taxonomy" id="1324776"/>
    <lineage>
        <taxon>Eukaryota</taxon>
        <taxon>Fungi</taxon>
        <taxon>Dikarya</taxon>
        <taxon>Ascomycota</taxon>
        <taxon>Pezizomycotina</taxon>
        <taxon>Eurotiomycetes</taxon>
        <taxon>Eurotiomycetidae</taxon>
        <taxon>Eurotiales</taxon>
        <taxon>Aspergillaceae</taxon>
        <taxon>Penicillium</taxon>
    </lineage>
</organism>
<keyword evidence="2" id="KW-1185">Reference proteome</keyword>
<dbReference type="GO" id="GO:0015078">
    <property type="term" value="F:proton transmembrane transporter activity"/>
    <property type="evidence" value="ECO:0007669"/>
    <property type="project" value="InterPro"/>
</dbReference>
<proteinExistence type="predicted"/>
<accession>A0AAD6HAL1</accession>
<reference evidence="1" key="2">
    <citation type="submission" date="2023-01" db="EMBL/GenBank/DDBJ databases">
        <authorList>
            <person name="Petersen C."/>
        </authorList>
    </citation>
    <scope>NUCLEOTIDE SEQUENCE</scope>
    <source>
        <strain evidence="1">IBT 17514</strain>
    </source>
</reference>
<dbReference type="AlphaFoldDB" id="A0AAD6HAL1"/>
<dbReference type="GO" id="GO:0045259">
    <property type="term" value="C:proton-transporting ATP synthase complex"/>
    <property type="evidence" value="ECO:0007669"/>
    <property type="project" value="InterPro"/>
</dbReference>